<sequence>MSSPAPASPDPVMDRITALIQASHAGERAAARAGFEELWPALTDPFHRCVLAHYAADVQDDPHAELEWDERSLAAAGEVPQGRAEAHHPALQLQGFYPSLHLNLAEDHRRLGDPERAREHLAAARARLDALAGTEDAAPGYADGIRAALDRLAERLEGAGSAG</sequence>
<protein>
    <recommendedName>
        <fullName evidence="3">Tetratricopeptide repeat protein</fullName>
    </recommendedName>
</protein>
<comment type="caution">
    <text evidence="1">The sequence shown here is derived from an EMBL/GenBank/DDBJ whole genome shotgun (WGS) entry which is preliminary data.</text>
</comment>
<evidence type="ECO:0008006" key="3">
    <source>
        <dbReference type="Google" id="ProtNLM"/>
    </source>
</evidence>
<proteinExistence type="predicted"/>
<name>A0ABN2MRP5_9PSEU</name>
<dbReference type="Proteomes" id="UP001500449">
    <property type="component" value="Unassembled WGS sequence"/>
</dbReference>
<accession>A0ABN2MRP5</accession>
<keyword evidence="2" id="KW-1185">Reference proteome</keyword>
<gene>
    <name evidence="1" type="ORF">GCM10009836_11360</name>
</gene>
<organism evidence="1 2">
    <name type="scientific">Pseudonocardia ailaonensis</name>
    <dbReference type="NCBI Taxonomy" id="367279"/>
    <lineage>
        <taxon>Bacteria</taxon>
        <taxon>Bacillati</taxon>
        <taxon>Actinomycetota</taxon>
        <taxon>Actinomycetes</taxon>
        <taxon>Pseudonocardiales</taxon>
        <taxon>Pseudonocardiaceae</taxon>
        <taxon>Pseudonocardia</taxon>
    </lineage>
</organism>
<dbReference type="EMBL" id="BAAAQK010000003">
    <property type="protein sequence ID" value="GAA1834767.1"/>
    <property type="molecule type" value="Genomic_DNA"/>
</dbReference>
<evidence type="ECO:0000313" key="2">
    <source>
        <dbReference type="Proteomes" id="UP001500449"/>
    </source>
</evidence>
<reference evidence="1 2" key="1">
    <citation type="journal article" date="2019" name="Int. J. Syst. Evol. Microbiol.">
        <title>The Global Catalogue of Microorganisms (GCM) 10K type strain sequencing project: providing services to taxonomists for standard genome sequencing and annotation.</title>
        <authorList>
            <consortium name="The Broad Institute Genomics Platform"/>
            <consortium name="The Broad Institute Genome Sequencing Center for Infectious Disease"/>
            <person name="Wu L."/>
            <person name="Ma J."/>
        </authorList>
    </citation>
    <scope>NUCLEOTIDE SEQUENCE [LARGE SCALE GENOMIC DNA]</scope>
    <source>
        <strain evidence="1 2">JCM 16009</strain>
    </source>
</reference>
<dbReference type="RefSeq" id="WP_344413058.1">
    <property type="nucleotide sequence ID" value="NZ_BAAAQK010000003.1"/>
</dbReference>
<evidence type="ECO:0000313" key="1">
    <source>
        <dbReference type="EMBL" id="GAA1834767.1"/>
    </source>
</evidence>